<dbReference type="Gene3D" id="2.130.10.30">
    <property type="entry name" value="Regulator of chromosome condensation 1/beta-lactamase-inhibitor protein II"/>
    <property type="match status" value="1"/>
</dbReference>
<name>A0ABQ8XEA1_9EUKA</name>
<dbReference type="SMART" id="SM00225">
    <property type="entry name" value="BTB"/>
    <property type="match status" value="1"/>
</dbReference>
<keyword evidence="3" id="KW-1185">Reference proteome</keyword>
<dbReference type="SUPFAM" id="SSF54695">
    <property type="entry name" value="POZ domain"/>
    <property type="match status" value="1"/>
</dbReference>
<accession>A0ABQ8XEA1</accession>
<comment type="caution">
    <text evidence="2">The sequence shown here is derived from an EMBL/GenBank/DDBJ whole genome shotgun (WGS) entry which is preliminary data.</text>
</comment>
<evidence type="ECO:0000259" key="1">
    <source>
        <dbReference type="PROSITE" id="PS50097"/>
    </source>
</evidence>
<dbReference type="PROSITE" id="PS50097">
    <property type="entry name" value="BTB"/>
    <property type="match status" value="1"/>
</dbReference>
<dbReference type="SUPFAM" id="SSF50985">
    <property type="entry name" value="RCC1/BLIP-II"/>
    <property type="match status" value="1"/>
</dbReference>
<dbReference type="InterPro" id="IPR011333">
    <property type="entry name" value="SKP1/BTB/POZ_sf"/>
</dbReference>
<reference evidence="2" key="1">
    <citation type="submission" date="2022-08" db="EMBL/GenBank/DDBJ databases">
        <title>Novel sulfate-reducing endosymbionts in the free-living metamonad Anaeramoeba.</title>
        <authorList>
            <person name="Jerlstrom-Hultqvist J."/>
            <person name="Cepicka I."/>
            <person name="Gallot-Lavallee L."/>
            <person name="Salas-Leiva D."/>
            <person name="Curtis B.A."/>
            <person name="Zahonova K."/>
            <person name="Pipaliya S."/>
            <person name="Dacks J."/>
            <person name="Roger A.J."/>
        </authorList>
    </citation>
    <scope>NUCLEOTIDE SEQUENCE</scope>
    <source>
        <strain evidence="2">Schooner1</strain>
    </source>
</reference>
<feature type="domain" description="BTB" evidence="1">
    <location>
        <begin position="449"/>
        <end position="515"/>
    </location>
</feature>
<evidence type="ECO:0000313" key="2">
    <source>
        <dbReference type="EMBL" id="KAJ6230981.1"/>
    </source>
</evidence>
<gene>
    <name evidence="2" type="ORF">M0813_00792</name>
</gene>
<protein>
    <submittedName>
        <fullName evidence="2">Btk-binding protein-related</fullName>
    </submittedName>
</protein>
<dbReference type="InterPro" id="IPR009091">
    <property type="entry name" value="RCC1/BLIP-II"/>
</dbReference>
<evidence type="ECO:0000313" key="3">
    <source>
        <dbReference type="Proteomes" id="UP001150062"/>
    </source>
</evidence>
<proteinExistence type="predicted"/>
<dbReference type="Proteomes" id="UP001150062">
    <property type="component" value="Unassembled WGS sequence"/>
</dbReference>
<dbReference type="Gene3D" id="3.30.710.10">
    <property type="entry name" value="Potassium Channel Kv1.1, Chain A"/>
    <property type="match status" value="1"/>
</dbReference>
<organism evidence="2 3">
    <name type="scientific">Anaeramoeba flamelloides</name>
    <dbReference type="NCBI Taxonomy" id="1746091"/>
    <lineage>
        <taxon>Eukaryota</taxon>
        <taxon>Metamonada</taxon>
        <taxon>Anaeramoebidae</taxon>
        <taxon>Anaeramoeba</taxon>
    </lineage>
</organism>
<sequence>MNICYAFGTKLKEKFTNLTEETIYNENQVFQIDLINKMKMGMKIAKLSASVNTILILTKNGKVYSLNRDKEMEQIKLDGEEKIYHIASGYCHHVVSTESKVYTWFDKVNSIKNHGQLGRSFTTTSKFEPNPIHQEFFFPRVTAAKYNTFVKDQRSWRLFVCGKCKFLEFGLAVDSDKVEFLTEISSYHYQKLPSNLNESFFLWGNPQIGCCTLSIKKEIIQFKLSLGLSTKKSISFTKNNVLYSKATTQEGNTLRFIEVSNPGKVLWRYRRICVKIKNPSKIKKIIGSDYCFFILLEDMSLYKIESLEAYNKLYLPKAEHICTFQGRKFIDIIPAHGNGFIIIFKDSLAPEVFDLFKKKKLTDLKLRNQKVHKLLFSFRIGLPPNIFIDIIENKLIDKQFQHLLLWIYTGLIRDWDIMQNVFVLLKIKNIFKKDFRIDLNTLAVTDSTKDFNLIVKKKSLKIHKLILTARSELFFSMFELIDENEKSVHDYSERSYRSLKIIIHFLYTNQFLLDEFNKEKDLIKLFQDLEDAQDFYQISVESKFTKKLTKVKIMYQKQLDKQKKLLENKKKNKK</sequence>
<dbReference type="Pfam" id="PF00651">
    <property type="entry name" value="BTB"/>
    <property type="match status" value="1"/>
</dbReference>
<dbReference type="CDD" id="cd18186">
    <property type="entry name" value="BTB_POZ_ZBTB_KLHL-like"/>
    <property type="match status" value="1"/>
</dbReference>
<dbReference type="InterPro" id="IPR000210">
    <property type="entry name" value="BTB/POZ_dom"/>
</dbReference>
<dbReference type="EMBL" id="JAOAOG010000304">
    <property type="protein sequence ID" value="KAJ6230981.1"/>
    <property type="molecule type" value="Genomic_DNA"/>
</dbReference>